<keyword evidence="3" id="KW-1185">Reference proteome</keyword>
<reference evidence="2 3" key="1">
    <citation type="journal article" date="2019" name="Sci. Rep.">
        <title>A multi-omics analysis of the grapevine pathogen Lasiodiplodia theobromae reveals that temperature affects the expression of virulence- and pathogenicity-related genes.</title>
        <authorList>
            <person name="Felix C."/>
            <person name="Meneses R."/>
            <person name="Goncalves M.F.M."/>
            <person name="Tilleman L."/>
            <person name="Duarte A.S."/>
            <person name="Jorrin-Novo J.V."/>
            <person name="Van de Peer Y."/>
            <person name="Deforce D."/>
            <person name="Van Nieuwerburgh F."/>
            <person name="Esteves A.C."/>
            <person name="Alves A."/>
        </authorList>
    </citation>
    <scope>NUCLEOTIDE SEQUENCE [LARGE SCALE GENOMIC DNA]</scope>
    <source>
        <strain evidence="2 3">LA-SOL3</strain>
    </source>
</reference>
<evidence type="ECO:0000256" key="1">
    <source>
        <dbReference type="SAM" id="Phobius"/>
    </source>
</evidence>
<evidence type="ECO:0000313" key="3">
    <source>
        <dbReference type="Proteomes" id="UP000325902"/>
    </source>
</evidence>
<dbReference type="AlphaFoldDB" id="A0A5N5DJ05"/>
<dbReference type="GO" id="GO:0051285">
    <property type="term" value="C:cell cortex of cell tip"/>
    <property type="evidence" value="ECO:0007669"/>
    <property type="project" value="TreeGrafter"/>
</dbReference>
<dbReference type="PANTHER" id="PTHR28019">
    <property type="entry name" value="CELL MEMBRANE PROTEIN YLR413W-RELATED"/>
    <property type="match status" value="1"/>
</dbReference>
<evidence type="ECO:0008006" key="4">
    <source>
        <dbReference type="Google" id="ProtNLM"/>
    </source>
</evidence>
<dbReference type="PANTHER" id="PTHR28019:SF7">
    <property type="entry name" value="SUR7 PROTEIN"/>
    <property type="match status" value="1"/>
</dbReference>
<feature type="transmembrane region" description="Helical" evidence="1">
    <location>
        <begin position="268"/>
        <end position="288"/>
    </location>
</feature>
<dbReference type="GO" id="GO:0031505">
    <property type="term" value="P:fungal-type cell wall organization"/>
    <property type="evidence" value="ECO:0007669"/>
    <property type="project" value="TreeGrafter"/>
</dbReference>
<accession>A0A5N5DJ05</accession>
<evidence type="ECO:0000313" key="2">
    <source>
        <dbReference type="EMBL" id="KAB2577876.1"/>
    </source>
</evidence>
<proteinExistence type="predicted"/>
<dbReference type="InterPro" id="IPR009571">
    <property type="entry name" value="SUR7/Rim9-like_fungi"/>
</dbReference>
<dbReference type="Pfam" id="PF06687">
    <property type="entry name" value="SUR7"/>
    <property type="match status" value="1"/>
</dbReference>
<dbReference type="GO" id="GO:0005886">
    <property type="term" value="C:plasma membrane"/>
    <property type="evidence" value="ECO:0007669"/>
    <property type="project" value="InterPro"/>
</dbReference>
<keyword evidence="1" id="KW-1133">Transmembrane helix</keyword>
<name>A0A5N5DJ05_9PEZI</name>
<feature type="transmembrane region" description="Helical" evidence="1">
    <location>
        <begin position="6"/>
        <end position="26"/>
    </location>
</feature>
<sequence>MRPSAIFPALCAIAALVLGFLCIFAGHKKDFMEDYHILTLNTSRIGQNVLSELDSSSSSSSSNSVLSWIQNATSSISSDITDELNDAVNSVVESIAEDLGLQDFYSAHLMDYCWGDYTPQAVANSTVHADQIHKNVSGCSNSTAMFHFDPTEVLERSLNESGLGITLDDLNWPDDIQQGLDALRIAYKAMFVLYCIAVGLSFLVLVGSVAGIFLTGGRLSAFVNVMLALLAFLAFGIASAIATAVAVKGSDVINQYGSDIGVQAHRGGKFMAISWAGTGVLFLAILAWCVECCIGRRHTKRRTFAEKP</sequence>
<dbReference type="OrthoDB" id="4159154at2759"/>
<dbReference type="InterPro" id="IPR052413">
    <property type="entry name" value="SUR7_domain"/>
</dbReference>
<organism evidence="2 3">
    <name type="scientific">Lasiodiplodia theobromae</name>
    <dbReference type="NCBI Taxonomy" id="45133"/>
    <lineage>
        <taxon>Eukaryota</taxon>
        <taxon>Fungi</taxon>
        <taxon>Dikarya</taxon>
        <taxon>Ascomycota</taxon>
        <taxon>Pezizomycotina</taxon>
        <taxon>Dothideomycetes</taxon>
        <taxon>Dothideomycetes incertae sedis</taxon>
        <taxon>Botryosphaeriales</taxon>
        <taxon>Botryosphaeriaceae</taxon>
        <taxon>Lasiodiplodia</taxon>
    </lineage>
</organism>
<protein>
    <recommendedName>
        <fullName evidence="4">SUR7 family protein pun1</fullName>
    </recommendedName>
</protein>
<gene>
    <name evidence="2" type="ORF">DBV05_g3506</name>
</gene>
<dbReference type="EMBL" id="VCHE01000015">
    <property type="protein sequence ID" value="KAB2577876.1"/>
    <property type="molecule type" value="Genomic_DNA"/>
</dbReference>
<feature type="transmembrane region" description="Helical" evidence="1">
    <location>
        <begin position="221"/>
        <end position="247"/>
    </location>
</feature>
<feature type="transmembrane region" description="Helical" evidence="1">
    <location>
        <begin position="191"/>
        <end position="215"/>
    </location>
</feature>
<keyword evidence="1" id="KW-0812">Transmembrane</keyword>
<keyword evidence="1" id="KW-0472">Membrane</keyword>
<comment type="caution">
    <text evidence="2">The sequence shown here is derived from an EMBL/GenBank/DDBJ whole genome shotgun (WGS) entry which is preliminary data.</text>
</comment>
<dbReference type="Proteomes" id="UP000325902">
    <property type="component" value="Unassembled WGS sequence"/>
</dbReference>